<accession>A0A066XLI4</accession>
<dbReference type="EMBL" id="JMSE01000661">
    <property type="protein sequence ID" value="KDN68519.1"/>
    <property type="molecule type" value="Genomic_DNA"/>
</dbReference>
<proteinExistence type="predicted"/>
<evidence type="ECO:0000256" key="1">
    <source>
        <dbReference type="SAM" id="MobiDB-lite"/>
    </source>
</evidence>
<feature type="compositionally biased region" description="Low complexity" evidence="1">
    <location>
        <begin position="55"/>
        <end position="64"/>
    </location>
</feature>
<reference evidence="3" key="1">
    <citation type="journal article" date="2014" name="Genome Announc.">
        <title>Draft genome sequence of Colletotrichum sublineola, a destructive pathogen of cultivated sorghum.</title>
        <authorList>
            <person name="Baroncelli R."/>
            <person name="Sanz-Martin J.M."/>
            <person name="Rech G.E."/>
            <person name="Sukno S.A."/>
            <person name="Thon M.R."/>
        </authorList>
    </citation>
    <scope>NUCLEOTIDE SEQUENCE [LARGE SCALE GENOMIC DNA]</scope>
    <source>
        <strain evidence="3">TX430BB</strain>
    </source>
</reference>
<sequence>MTPREPQPPGDAVQTTSHEAMQPREEQKDAKIGQPQPQPQPQSGQNETTKEETQASAAGSSAQSPASAWQVRAIQQFWSKHVSVVVDFETSRDHLAAREGPRRATEAGFGHSFWVPGHPSRPKRLLQAKLSSVIPDPCDGMFFCLPPFRTWKHRRRHLSRAVAPAHSHIVLHFYIRTCRYSKLGVAERVPSGELRKRSAACV</sequence>
<feature type="compositionally biased region" description="Basic and acidic residues" evidence="1">
    <location>
        <begin position="21"/>
        <end position="31"/>
    </location>
</feature>
<dbReference type="STRING" id="1173701.A0A066XLI4"/>
<dbReference type="AlphaFoldDB" id="A0A066XLI4"/>
<keyword evidence="3" id="KW-1185">Reference proteome</keyword>
<evidence type="ECO:0000313" key="2">
    <source>
        <dbReference type="EMBL" id="KDN68519.1"/>
    </source>
</evidence>
<name>A0A066XLI4_COLSU</name>
<feature type="region of interest" description="Disordered" evidence="1">
    <location>
        <begin position="1"/>
        <end position="64"/>
    </location>
</feature>
<dbReference type="Proteomes" id="UP000027238">
    <property type="component" value="Unassembled WGS sequence"/>
</dbReference>
<protein>
    <submittedName>
        <fullName evidence="2">Uncharacterized protein</fullName>
    </submittedName>
</protein>
<comment type="caution">
    <text evidence="2">The sequence shown here is derived from an EMBL/GenBank/DDBJ whole genome shotgun (WGS) entry which is preliminary data.</text>
</comment>
<evidence type="ECO:0000313" key="3">
    <source>
        <dbReference type="Proteomes" id="UP000027238"/>
    </source>
</evidence>
<gene>
    <name evidence="2" type="ORF">CSUB01_03417</name>
</gene>
<dbReference type="OrthoDB" id="4849944at2759"/>
<organism evidence="2 3">
    <name type="scientific">Colletotrichum sublineola</name>
    <name type="common">Sorghum anthracnose fungus</name>
    <dbReference type="NCBI Taxonomy" id="1173701"/>
    <lineage>
        <taxon>Eukaryota</taxon>
        <taxon>Fungi</taxon>
        <taxon>Dikarya</taxon>
        <taxon>Ascomycota</taxon>
        <taxon>Pezizomycotina</taxon>
        <taxon>Sordariomycetes</taxon>
        <taxon>Hypocreomycetidae</taxon>
        <taxon>Glomerellales</taxon>
        <taxon>Glomerellaceae</taxon>
        <taxon>Colletotrichum</taxon>
        <taxon>Colletotrichum graminicola species complex</taxon>
    </lineage>
</organism>
<dbReference type="eggNOG" id="ENOG502SQUP">
    <property type="taxonomic scope" value="Eukaryota"/>
</dbReference>
<dbReference type="HOGENOM" id="CLU_1354535_0_0_1"/>